<keyword evidence="2 5" id="KW-0812">Transmembrane</keyword>
<comment type="subcellular location">
    <subcellularLocation>
        <location evidence="1">Membrane</location>
        <topology evidence="1">Multi-pass membrane protein</topology>
    </subcellularLocation>
</comment>
<evidence type="ECO:0000256" key="5">
    <source>
        <dbReference type="SAM" id="Phobius"/>
    </source>
</evidence>
<reference evidence="6 7" key="1">
    <citation type="submission" date="2018-05" db="EMBL/GenBank/DDBJ databases">
        <title>Genomic Encyclopedia of Type Strains, Phase IV (KMG-IV): sequencing the most valuable type-strain genomes for metagenomic binning, comparative biology and taxonomic classification.</title>
        <authorList>
            <person name="Goeker M."/>
        </authorList>
    </citation>
    <scope>NUCLEOTIDE SEQUENCE [LARGE SCALE GENOMIC DNA]</scope>
    <source>
        <strain evidence="6 7">DSM 566</strain>
    </source>
</reference>
<feature type="transmembrane region" description="Helical" evidence="5">
    <location>
        <begin position="33"/>
        <end position="51"/>
    </location>
</feature>
<evidence type="ECO:0000313" key="7">
    <source>
        <dbReference type="Proteomes" id="UP000247811"/>
    </source>
</evidence>
<dbReference type="InterPro" id="IPR003825">
    <property type="entry name" value="Colicin-V_CvpA"/>
</dbReference>
<evidence type="ECO:0000256" key="4">
    <source>
        <dbReference type="ARBA" id="ARBA00023136"/>
    </source>
</evidence>
<feature type="transmembrane region" description="Helical" evidence="5">
    <location>
        <begin position="6"/>
        <end position="26"/>
    </location>
</feature>
<evidence type="ECO:0000313" key="6">
    <source>
        <dbReference type="EMBL" id="PXW98766.1"/>
    </source>
</evidence>
<gene>
    <name evidence="6" type="ORF">C7444_102249</name>
</gene>
<accession>A0A318H502</accession>
<feature type="transmembrane region" description="Helical" evidence="5">
    <location>
        <begin position="71"/>
        <end position="93"/>
    </location>
</feature>
<dbReference type="PANTHER" id="PTHR36926">
    <property type="entry name" value="COLICIN V PRODUCTION PROTEIN"/>
    <property type="match status" value="1"/>
</dbReference>
<dbReference type="PANTHER" id="PTHR36926:SF1">
    <property type="entry name" value="COLICIN V PRODUCTION PROTEIN"/>
    <property type="match status" value="1"/>
</dbReference>
<dbReference type="EMBL" id="QJJS01000002">
    <property type="protein sequence ID" value="PXW98766.1"/>
    <property type="molecule type" value="Genomic_DNA"/>
</dbReference>
<evidence type="ECO:0000256" key="1">
    <source>
        <dbReference type="ARBA" id="ARBA00004141"/>
    </source>
</evidence>
<evidence type="ECO:0000256" key="2">
    <source>
        <dbReference type="ARBA" id="ARBA00022692"/>
    </source>
</evidence>
<keyword evidence="3 5" id="KW-1133">Transmembrane helix</keyword>
<name>A0A318H502_9BURK</name>
<proteinExistence type="predicted"/>
<organism evidence="6 7">
    <name type="scientific">Sphaerotilus hippei</name>
    <dbReference type="NCBI Taxonomy" id="744406"/>
    <lineage>
        <taxon>Bacteria</taxon>
        <taxon>Pseudomonadati</taxon>
        <taxon>Pseudomonadota</taxon>
        <taxon>Betaproteobacteria</taxon>
        <taxon>Burkholderiales</taxon>
        <taxon>Sphaerotilaceae</taxon>
        <taxon>Sphaerotilus</taxon>
    </lineage>
</organism>
<dbReference type="RefSeq" id="WP_110399388.1">
    <property type="nucleotide sequence ID" value="NZ_QJJS01000002.1"/>
</dbReference>
<keyword evidence="4 5" id="KW-0472">Membrane</keyword>
<dbReference type="GO" id="GO:0009403">
    <property type="term" value="P:toxin biosynthetic process"/>
    <property type="evidence" value="ECO:0007669"/>
    <property type="project" value="InterPro"/>
</dbReference>
<dbReference type="AlphaFoldDB" id="A0A318H502"/>
<dbReference type="Proteomes" id="UP000247811">
    <property type="component" value="Unassembled WGS sequence"/>
</dbReference>
<dbReference type="GO" id="GO:0016020">
    <property type="term" value="C:membrane"/>
    <property type="evidence" value="ECO:0007669"/>
    <property type="project" value="UniProtKB-SubCell"/>
</dbReference>
<feature type="transmembrane region" description="Helical" evidence="5">
    <location>
        <begin position="105"/>
        <end position="125"/>
    </location>
</feature>
<dbReference type="Pfam" id="PF02674">
    <property type="entry name" value="Colicin_V"/>
    <property type="match status" value="1"/>
</dbReference>
<dbReference type="InterPro" id="IPR052719">
    <property type="entry name" value="CvpA-like"/>
</dbReference>
<dbReference type="OrthoDB" id="9810601at2"/>
<keyword evidence="7" id="KW-1185">Reference proteome</keyword>
<comment type="caution">
    <text evidence="6">The sequence shown here is derived from an EMBL/GenBank/DDBJ whole genome shotgun (WGS) entry which is preliminary data.</text>
</comment>
<evidence type="ECO:0000256" key="3">
    <source>
        <dbReference type="ARBA" id="ARBA00022989"/>
    </source>
</evidence>
<sequence length="163" mass="17853">MMLDAWLWPDWFILLVLLGSMVWGVMRGLVFELLSVASWVLAWIAAQWWALPVAQRLSLGADGSVMQRSMGFVLVFVLALVLLRLLTWLVSQLIHATPLAGLDRLFGAAFGLVRGLLIVLAAVMVLEATPLARGEGWSRSVAVGWSKGLLSVVGPVFRPRESS</sequence>
<protein>
    <submittedName>
        <fullName evidence="6">Membrane protein required for colicin V production</fullName>
    </submittedName>
</protein>